<keyword evidence="3" id="KW-1185">Reference proteome</keyword>
<proteinExistence type="predicted"/>
<dbReference type="AlphaFoldDB" id="A0A3M9M596"/>
<dbReference type="CDD" id="cd01741">
    <property type="entry name" value="GATase1_1"/>
    <property type="match status" value="1"/>
</dbReference>
<evidence type="ECO:0000313" key="3">
    <source>
        <dbReference type="Proteomes" id="UP000271678"/>
    </source>
</evidence>
<evidence type="ECO:0000259" key="1">
    <source>
        <dbReference type="Pfam" id="PF00117"/>
    </source>
</evidence>
<feature type="domain" description="Glutamine amidotransferase" evidence="1">
    <location>
        <begin position="32"/>
        <end position="191"/>
    </location>
</feature>
<dbReference type="EMBL" id="RJJQ01000015">
    <property type="protein sequence ID" value="RNI20710.1"/>
    <property type="molecule type" value="Genomic_DNA"/>
</dbReference>
<name>A0A3M9M596_9MICO</name>
<dbReference type="Proteomes" id="UP000271678">
    <property type="component" value="Unassembled WGS sequence"/>
</dbReference>
<dbReference type="InterPro" id="IPR029062">
    <property type="entry name" value="Class_I_gatase-like"/>
</dbReference>
<dbReference type="Pfam" id="PF00117">
    <property type="entry name" value="GATase"/>
    <property type="match status" value="1"/>
</dbReference>
<sequence>MPQTAAAPEVLVVQPGDDDPLARFGEWFAGLGLETETVRTFAGETVPADLGADALVVLGGEMSSLDDANHPWLERVRALVRNSVSHGKPTLGICLGAQLLAQALGGRVVKGAAGTEGGVVPVELTAACDDDLLFHGLGPQIEVASMHGDAVEELPPGAILLGTGATYPHQAFRAAPYTWAVQFHPEIPPETYAQWASEFRSADPGERQRVADGVAAVAEADAGIRRVAELLATRFAELVTSRARGTGRDDG</sequence>
<dbReference type="RefSeq" id="WP_123272122.1">
    <property type="nucleotide sequence ID" value="NZ_RJJQ01000015.1"/>
</dbReference>
<gene>
    <name evidence="2" type="ORF">EFY87_14100</name>
</gene>
<dbReference type="InterPro" id="IPR017926">
    <property type="entry name" value="GATASE"/>
</dbReference>
<dbReference type="PANTHER" id="PTHR42695">
    <property type="entry name" value="GLUTAMINE AMIDOTRANSFERASE YLR126C-RELATED"/>
    <property type="match status" value="1"/>
</dbReference>
<dbReference type="Gene3D" id="3.40.50.880">
    <property type="match status" value="1"/>
</dbReference>
<comment type="caution">
    <text evidence="2">The sequence shown here is derived from an EMBL/GenBank/DDBJ whole genome shotgun (WGS) entry which is preliminary data.</text>
</comment>
<dbReference type="PANTHER" id="PTHR42695:SF5">
    <property type="entry name" value="GLUTAMINE AMIDOTRANSFERASE YLR126C-RELATED"/>
    <property type="match status" value="1"/>
</dbReference>
<dbReference type="SUPFAM" id="SSF52317">
    <property type="entry name" value="Class I glutamine amidotransferase-like"/>
    <property type="match status" value="1"/>
</dbReference>
<organism evidence="2 3">
    <name type="scientific">Flexivirga caeni</name>
    <dbReference type="NCBI Taxonomy" id="2294115"/>
    <lineage>
        <taxon>Bacteria</taxon>
        <taxon>Bacillati</taxon>
        <taxon>Actinomycetota</taxon>
        <taxon>Actinomycetes</taxon>
        <taxon>Micrococcales</taxon>
        <taxon>Dermacoccaceae</taxon>
        <taxon>Flexivirga</taxon>
    </lineage>
</organism>
<keyword evidence="2" id="KW-0808">Transferase</keyword>
<dbReference type="GO" id="GO:0005829">
    <property type="term" value="C:cytosol"/>
    <property type="evidence" value="ECO:0007669"/>
    <property type="project" value="TreeGrafter"/>
</dbReference>
<dbReference type="InterPro" id="IPR044992">
    <property type="entry name" value="ChyE-like"/>
</dbReference>
<accession>A0A3M9M596</accession>
<reference evidence="2 3" key="1">
    <citation type="submission" date="2018-11" db="EMBL/GenBank/DDBJ databases">
        <title>Draft genome of Simplicispira Flexivirga sp. BO-16.</title>
        <authorList>
            <person name="Im W.T."/>
        </authorList>
    </citation>
    <scope>NUCLEOTIDE SEQUENCE [LARGE SCALE GENOMIC DNA]</scope>
    <source>
        <strain evidence="2 3">BO-16</strain>
    </source>
</reference>
<dbReference type="PROSITE" id="PS51273">
    <property type="entry name" value="GATASE_TYPE_1"/>
    <property type="match status" value="1"/>
</dbReference>
<keyword evidence="2" id="KW-0315">Glutamine amidotransferase</keyword>
<dbReference type="OrthoDB" id="5196541at2"/>
<protein>
    <submittedName>
        <fullName evidence="2">Type 1 glutamine amidotransferase</fullName>
    </submittedName>
</protein>
<evidence type="ECO:0000313" key="2">
    <source>
        <dbReference type="EMBL" id="RNI20710.1"/>
    </source>
</evidence>
<dbReference type="GO" id="GO:0016740">
    <property type="term" value="F:transferase activity"/>
    <property type="evidence" value="ECO:0007669"/>
    <property type="project" value="UniProtKB-KW"/>
</dbReference>